<gene>
    <name evidence="1" type="ORF">AAF712_011373</name>
</gene>
<name>A0ABR2ZJE5_9AGAR</name>
<accession>A0ABR2ZJE5</accession>
<evidence type="ECO:0008006" key="3">
    <source>
        <dbReference type="Google" id="ProtNLM"/>
    </source>
</evidence>
<evidence type="ECO:0000313" key="2">
    <source>
        <dbReference type="Proteomes" id="UP001437256"/>
    </source>
</evidence>
<organism evidence="1 2">
    <name type="scientific">Marasmius tenuissimus</name>
    <dbReference type="NCBI Taxonomy" id="585030"/>
    <lineage>
        <taxon>Eukaryota</taxon>
        <taxon>Fungi</taxon>
        <taxon>Dikarya</taxon>
        <taxon>Basidiomycota</taxon>
        <taxon>Agaricomycotina</taxon>
        <taxon>Agaricomycetes</taxon>
        <taxon>Agaricomycetidae</taxon>
        <taxon>Agaricales</taxon>
        <taxon>Marasmiineae</taxon>
        <taxon>Marasmiaceae</taxon>
        <taxon>Marasmius</taxon>
    </lineage>
</organism>
<keyword evidence="2" id="KW-1185">Reference proteome</keyword>
<protein>
    <recommendedName>
        <fullName evidence="3">F-box domain-containing protein</fullName>
    </recommendedName>
</protein>
<comment type="caution">
    <text evidence="1">The sequence shown here is derived from an EMBL/GenBank/DDBJ whole genome shotgun (WGS) entry which is preliminary data.</text>
</comment>
<dbReference type="InterPro" id="IPR032675">
    <property type="entry name" value="LRR_dom_sf"/>
</dbReference>
<dbReference type="Proteomes" id="UP001437256">
    <property type="component" value="Unassembled WGS sequence"/>
</dbReference>
<dbReference type="Gene3D" id="3.80.10.10">
    <property type="entry name" value="Ribonuclease Inhibitor"/>
    <property type="match status" value="1"/>
</dbReference>
<evidence type="ECO:0000313" key="1">
    <source>
        <dbReference type="EMBL" id="KAL0061770.1"/>
    </source>
</evidence>
<reference evidence="1 2" key="1">
    <citation type="submission" date="2024-05" db="EMBL/GenBank/DDBJ databases">
        <title>A draft genome resource for the thread blight pathogen Marasmius tenuissimus strain MS-2.</title>
        <authorList>
            <person name="Yulfo-Soto G.E."/>
            <person name="Baruah I.K."/>
            <person name="Amoako-Attah I."/>
            <person name="Bukari Y."/>
            <person name="Meinhardt L.W."/>
            <person name="Bailey B.A."/>
            <person name="Cohen S.P."/>
        </authorList>
    </citation>
    <scope>NUCLEOTIDE SEQUENCE [LARGE SCALE GENOMIC DNA]</scope>
    <source>
        <strain evidence="1 2">MS-2</strain>
    </source>
</reference>
<sequence>MFPVELVLHSLSFFHADEDKDTLRSCSLVDSSWRQVAQEILFKRLTLKFNNTTRHEDYQEISTLAVQSYERLIGLLDSNPLLATYIHHLALFRFEKVPASVWDREELVRQQEKEKDTIFRLLQQLKNVKYLKLFHSGDLDGIQAALHHIFQQPTLSRVEISFARFPSIADLLLLLISASNLEHINLSSVGFDSRRTLPAEETTKIAPAHTIHPASLHFNLFPIDHITAFFSEPHCPIDFSNLQTLKLHRSKLFDYDTTAKLLSLVGHNLRDLELLGPDRVAEDKDNLHLGYTPNLRSLKLINLRQTVTYHSVPWIQSLFPLSVAEKSPITPHLRNISLEVVADVSNSILRAVGPALWTHWRSVDALFSSNASSLLDFPFLERLQMVVSTPSAPLEPDLIAAVLEQFPELAGAGKFSLETTYFEMAASTALMRLPAMSI</sequence>
<proteinExistence type="predicted"/>
<dbReference type="SUPFAM" id="SSF52047">
    <property type="entry name" value="RNI-like"/>
    <property type="match status" value="1"/>
</dbReference>
<dbReference type="EMBL" id="JBBXMP010000123">
    <property type="protein sequence ID" value="KAL0061770.1"/>
    <property type="molecule type" value="Genomic_DNA"/>
</dbReference>